<name>A0A8B8TWU0_CAMFR</name>
<dbReference type="PANTHER" id="PTHR14572">
    <property type="entry name" value="PANCREATIC PROGENITOR CELL DIFFERENTIATION AND PROLIFERATION FACTOR"/>
    <property type="match status" value="1"/>
</dbReference>
<protein>
    <submittedName>
        <fullName evidence="4">Pancreatic progenitor cell differentiation and proliferation factor-like</fullName>
    </submittedName>
</protein>
<accession>A0A8B8TWU0</accession>
<dbReference type="Proteomes" id="UP000694856">
    <property type="component" value="Chromosome 10"/>
</dbReference>
<dbReference type="KEGG" id="cfr:106729860"/>
<gene>
    <name evidence="4" type="primary">LOC106729860</name>
</gene>
<dbReference type="PRINTS" id="PR02071">
    <property type="entry name" value="PPDPFACTOR"/>
</dbReference>
<reference evidence="4" key="1">
    <citation type="submission" date="2025-08" db="UniProtKB">
        <authorList>
            <consortium name="RefSeq"/>
        </authorList>
    </citation>
    <scope>IDENTIFICATION</scope>
    <source>
        <tissue evidence="4">Ear skin</tissue>
    </source>
</reference>
<dbReference type="AlphaFoldDB" id="A0A8B8TWU0"/>
<comment type="similarity">
    <text evidence="1">Belongs to the PPDPF family.</text>
</comment>
<evidence type="ECO:0000256" key="2">
    <source>
        <dbReference type="SAM" id="MobiDB-lite"/>
    </source>
</evidence>
<feature type="non-terminal residue" evidence="4">
    <location>
        <position position="1"/>
    </location>
</feature>
<keyword evidence="3" id="KW-1185">Reference proteome</keyword>
<evidence type="ECO:0000313" key="3">
    <source>
        <dbReference type="Proteomes" id="UP000694856"/>
    </source>
</evidence>
<feature type="compositionally biased region" description="Polar residues" evidence="2">
    <location>
        <begin position="156"/>
        <end position="170"/>
    </location>
</feature>
<dbReference type="GeneID" id="106729860"/>
<proteinExistence type="inferred from homology"/>
<organism evidence="3 4">
    <name type="scientific">Camelus ferus</name>
    <name type="common">Wild bactrian camel</name>
    <name type="synonym">Camelus bactrianus ferus</name>
    <dbReference type="NCBI Taxonomy" id="419612"/>
    <lineage>
        <taxon>Eukaryota</taxon>
        <taxon>Metazoa</taxon>
        <taxon>Chordata</taxon>
        <taxon>Craniata</taxon>
        <taxon>Vertebrata</taxon>
        <taxon>Euteleostomi</taxon>
        <taxon>Mammalia</taxon>
        <taxon>Eutheria</taxon>
        <taxon>Laurasiatheria</taxon>
        <taxon>Artiodactyla</taxon>
        <taxon>Tylopoda</taxon>
        <taxon>Camelidae</taxon>
        <taxon>Camelus</taxon>
    </lineage>
</organism>
<sequence>LRLSLINHIRLARLGSGVVLVVTSEIGLHGLASPPPVIVHGGQRGVTAEVSTSPQAKSTAATLSSGSLMATHDHYQRRLGSASRNSSCGSAEYPGKAIPHHPGLPKANPGHWWASFFFGKSTLPFMAIVSPEHWESSQKTSTGTITCDLAREAMGKQQSGSQPGKTNSSPRPEWPPSAARLLSKALGS</sequence>
<dbReference type="Pfam" id="PF15060">
    <property type="entry name" value="PPDFL"/>
    <property type="match status" value="1"/>
</dbReference>
<evidence type="ECO:0000256" key="1">
    <source>
        <dbReference type="ARBA" id="ARBA00006609"/>
    </source>
</evidence>
<dbReference type="GO" id="GO:0030154">
    <property type="term" value="P:cell differentiation"/>
    <property type="evidence" value="ECO:0007669"/>
    <property type="project" value="InterPro"/>
</dbReference>
<dbReference type="RefSeq" id="XP_032346393.1">
    <property type="nucleotide sequence ID" value="XM_032490502.1"/>
</dbReference>
<dbReference type="InterPro" id="IPR026754">
    <property type="entry name" value="PPDPF"/>
</dbReference>
<feature type="region of interest" description="Disordered" evidence="2">
    <location>
        <begin position="150"/>
        <end position="188"/>
    </location>
</feature>
<evidence type="ECO:0000313" key="4">
    <source>
        <dbReference type="RefSeq" id="XP_032346393.1"/>
    </source>
</evidence>